<protein>
    <submittedName>
        <fullName evidence="1">Uncharacterized protein</fullName>
    </submittedName>
</protein>
<dbReference type="AlphaFoldDB" id="A0A653DNF6"/>
<feature type="non-terminal residue" evidence="1">
    <location>
        <position position="1"/>
    </location>
</feature>
<evidence type="ECO:0000313" key="2">
    <source>
        <dbReference type="Proteomes" id="UP000410492"/>
    </source>
</evidence>
<sequence length="22" mass="2640">DYIHRYHSTEGVLVNQLHTKKT</sequence>
<dbReference type="OrthoDB" id="1470350at2759"/>
<accession>A0A653DNF6</accession>
<organism evidence="1 2">
    <name type="scientific">Callosobruchus maculatus</name>
    <name type="common">Southern cowpea weevil</name>
    <name type="synonym">Pulse bruchid</name>
    <dbReference type="NCBI Taxonomy" id="64391"/>
    <lineage>
        <taxon>Eukaryota</taxon>
        <taxon>Metazoa</taxon>
        <taxon>Ecdysozoa</taxon>
        <taxon>Arthropoda</taxon>
        <taxon>Hexapoda</taxon>
        <taxon>Insecta</taxon>
        <taxon>Pterygota</taxon>
        <taxon>Neoptera</taxon>
        <taxon>Endopterygota</taxon>
        <taxon>Coleoptera</taxon>
        <taxon>Polyphaga</taxon>
        <taxon>Cucujiformia</taxon>
        <taxon>Chrysomeloidea</taxon>
        <taxon>Chrysomelidae</taxon>
        <taxon>Bruchinae</taxon>
        <taxon>Bruchini</taxon>
        <taxon>Callosobruchus</taxon>
    </lineage>
</organism>
<name>A0A653DNF6_CALMS</name>
<dbReference type="EMBL" id="CAACVG010012811">
    <property type="protein sequence ID" value="VEN60878.1"/>
    <property type="molecule type" value="Genomic_DNA"/>
</dbReference>
<reference evidence="1 2" key="1">
    <citation type="submission" date="2019-01" db="EMBL/GenBank/DDBJ databases">
        <authorList>
            <person name="Sayadi A."/>
        </authorList>
    </citation>
    <scope>NUCLEOTIDE SEQUENCE [LARGE SCALE GENOMIC DNA]</scope>
</reference>
<gene>
    <name evidence="1" type="ORF">CALMAC_LOCUS18436</name>
</gene>
<evidence type="ECO:0000313" key="1">
    <source>
        <dbReference type="EMBL" id="VEN60878.1"/>
    </source>
</evidence>
<keyword evidence="2" id="KW-1185">Reference proteome</keyword>
<dbReference type="Proteomes" id="UP000410492">
    <property type="component" value="Unassembled WGS sequence"/>
</dbReference>
<proteinExistence type="predicted"/>